<evidence type="ECO:0000256" key="1">
    <source>
        <dbReference type="SAM" id="MobiDB-lite"/>
    </source>
</evidence>
<keyword evidence="3" id="KW-1185">Reference proteome</keyword>
<accession>A0A3P6QZ67</accession>
<protein>
    <submittedName>
        <fullName evidence="2">Uncharacterized protein</fullName>
    </submittedName>
</protein>
<evidence type="ECO:0000313" key="3">
    <source>
        <dbReference type="Proteomes" id="UP000281553"/>
    </source>
</evidence>
<evidence type="ECO:0000313" key="2">
    <source>
        <dbReference type="EMBL" id="VDK37884.1"/>
    </source>
</evidence>
<feature type="compositionally biased region" description="Acidic residues" evidence="1">
    <location>
        <begin position="175"/>
        <end position="186"/>
    </location>
</feature>
<dbReference type="AlphaFoldDB" id="A0A3P6QZ67"/>
<reference evidence="2 3" key="1">
    <citation type="submission" date="2018-11" db="EMBL/GenBank/DDBJ databases">
        <authorList>
            <consortium name="Pathogen Informatics"/>
        </authorList>
    </citation>
    <scope>NUCLEOTIDE SEQUENCE [LARGE SCALE GENOMIC DNA]</scope>
</reference>
<feature type="non-terminal residue" evidence="2">
    <location>
        <position position="193"/>
    </location>
</feature>
<feature type="region of interest" description="Disordered" evidence="1">
    <location>
        <begin position="125"/>
        <end position="193"/>
    </location>
</feature>
<feature type="region of interest" description="Disordered" evidence="1">
    <location>
        <begin position="27"/>
        <end position="73"/>
    </location>
</feature>
<name>A0A3P6QZ67_DIBLA</name>
<feature type="compositionally biased region" description="Acidic residues" evidence="1">
    <location>
        <begin position="143"/>
        <end position="163"/>
    </location>
</feature>
<proteinExistence type="predicted"/>
<dbReference type="EMBL" id="UYRU01004766">
    <property type="protein sequence ID" value="VDK37884.1"/>
    <property type="molecule type" value="Genomic_DNA"/>
</dbReference>
<sequence length="193" mass="21510">MPMTTDFLIEFLVRFLADYLGPPHLQYVDEESPPGSTLTLSQSPSLMTEADTSGTRGGSFSSDTDIPSMWSSSAAEPGFTHISAITSITSTTSDNFTSSNKRDTWGPADRDAAIHDASSISISSITDLSSSQNSTTNHPTADFSEDEEYEEYQEEEMEEEEEQEKEKEHPTTGFSDDEEYEEDQEEEREKNDE</sequence>
<gene>
    <name evidence="2" type="ORF">DILT_LOCUS905</name>
</gene>
<feature type="compositionally biased region" description="Polar residues" evidence="1">
    <location>
        <begin position="34"/>
        <end position="73"/>
    </location>
</feature>
<dbReference type="Proteomes" id="UP000281553">
    <property type="component" value="Unassembled WGS sequence"/>
</dbReference>
<organism evidence="2 3">
    <name type="scientific">Dibothriocephalus latus</name>
    <name type="common">Fish tapeworm</name>
    <name type="synonym">Diphyllobothrium latum</name>
    <dbReference type="NCBI Taxonomy" id="60516"/>
    <lineage>
        <taxon>Eukaryota</taxon>
        <taxon>Metazoa</taxon>
        <taxon>Spiralia</taxon>
        <taxon>Lophotrochozoa</taxon>
        <taxon>Platyhelminthes</taxon>
        <taxon>Cestoda</taxon>
        <taxon>Eucestoda</taxon>
        <taxon>Diphyllobothriidea</taxon>
        <taxon>Diphyllobothriidae</taxon>
        <taxon>Dibothriocephalus</taxon>
    </lineage>
</organism>